<gene>
    <name evidence="2" type="ORF">IPH26_13490</name>
</gene>
<evidence type="ECO:0000313" key="3">
    <source>
        <dbReference type="Proteomes" id="UP000807785"/>
    </source>
</evidence>
<feature type="region of interest" description="Disordered" evidence="1">
    <location>
        <begin position="256"/>
        <end position="279"/>
    </location>
</feature>
<reference evidence="2" key="1">
    <citation type="submission" date="2020-10" db="EMBL/GenBank/DDBJ databases">
        <title>Connecting structure to function with the recovery of over 1000 high-quality activated sludge metagenome-assembled genomes encoding full-length rRNA genes using long-read sequencing.</title>
        <authorList>
            <person name="Singleton C.M."/>
            <person name="Petriglieri F."/>
            <person name="Kristensen J.M."/>
            <person name="Kirkegaard R.H."/>
            <person name="Michaelsen T.Y."/>
            <person name="Andersen M.H."/>
            <person name="Karst S.M."/>
            <person name="Dueholm M.S."/>
            <person name="Nielsen P.H."/>
            <person name="Albertsen M."/>
        </authorList>
    </citation>
    <scope>NUCLEOTIDE SEQUENCE</scope>
    <source>
        <strain evidence="2">Bjer_18-Q3-R1-45_BAT3C.347</strain>
    </source>
</reference>
<dbReference type="Proteomes" id="UP000807785">
    <property type="component" value="Unassembled WGS sequence"/>
</dbReference>
<evidence type="ECO:0000256" key="1">
    <source>
        <dbReference type="SAM" id="MobiDB-lite"/>
    </source>
</evidence>
<comment type="caution">
    <text evidence="2">The sequence shown here is derived from an EMBL/GenBank/DDBJ whole genome shotgun (WGS) entry which is preliminary data.</text>
</comment>
<name>A0A9D7E6Q8_9PROT</name>
<accession>A0A9D7E6Q8</accession>
<sequence length="279" mass="30949">MSSALHARTTSPPDSQVARRVRAGACSPLLLYGDLDAEVATRIERDVNGDGDPPPSWSEEDVVLLHWLLLKQVQRIEDPEAPLAEKIWTLNWIFTDPEKEEVPFSFANCVKVVSCSPLSPLPFIGAFDVSDLRERIAYAARRWMRESVERFPAGCRGAPEQPGMVVGEARAQSAIHQRADAPSRAARRSFRHAGRAFDMIKTVGLLAILFLLYGLAGRADFEIAEATAKERSTCLSCPCEDDGMRSMIRSPAPRRLRRVARHPESPRRAARASHVTVVV</sequence>
<evidence type="ECO:0000313" key="2">
    <source>
        <dbReference type="EMBL" id="MBK6973895.1"/>
    </source>
</evidence>
<proteinExistence type="predicted"/>
<organism evidence="2 3">
    <name type="scientific">Candidatus Methylophosphatis roskildensis</name>
    <dbReference type="NCBI Taxonomy" id="2899263"/>
    <lineage>
        <taxon>Bacteria</taxon>
        <taxon>Pseudomonadati</taxon>
        <taxon>Pseudomonadota</taxon>
        <taxon>Betaproteobacteria</taxon>
        <taxon>Nitrosomonadales</taxon>
        <taxon>Sterolibacteriaceae</taxon>
        <taxon>Candidatus Methylophosphatis</taxon>
    </lineage>
</organism>
<protein>
    <submittedName>
        <fullName evidence="2">Uncharacterized protein</fullName>
    </submittedName>
</protein>
<dbReference type="AlphaFoldDB" id="A0A9D7E6Q8"/>
<dbReference type="EMBL" id="JADJEV010000004">
    <property type="protein sequence ID" value="MBK6973895.1"/>
    <property type="molecule type" value="Genomic_DNA"/>
</dbReference>